<dbReference type="NCBIfam" id="NF047646">
    <property type="entry name" value="REP_Tyr_transpos"/>
    <property type="match status" value="1"/>
</dbReference>
<protein>
    <recommendedName>
        <fullName evidence="3">Transposase IS200-like domain-containing protein</fullName>
    </recommendedName>
</protein>
<evidence type="ECO:0000313" key="2">
    <source>
        <dbReference type="Proteomes" id="UP000029443"/>
    </source>
</evidence>
<reference evidence="1 2" key="1">
    <citation type="submission" date="2012-09" db="EMBL/GenBank/DDBJ databases">
        <title>Genome Sequence of alkane-degrading Bacterium Alcanivorax jadensis T9.</title>
        <authorList>
            <person name="Lai Q."/>
            <person name="Shao Z."/>
        </authorList>
    </citation>
    <scope>NUCLEOTIDE SEQUENCE [LARGE SCALE GENOMIC DNA]</scope>
    <source>
        <strain evidence="1 2">T9</strain>
    </source>
</reference>
<dbReference type="InterPro" id="IPR036515">
    <property type="entry name" value="Transposase_17_sf"/>
</dbReference>
<keyword evidence="2" id="KW-1185">Reference proteome</keyword>
<dbReference type="InterPro" id="IPR052715">
    <property type="entry name" value="RAYT_transposase"/>
</dbReference>
<dbReference type="Proteomes" id="UP000029443">
    <property type="component" value="Unassembled WGS sequence"/>
</dbReference>
<gene>
    <name evidence="1" type="ORF">T9A_01618</name>
</gene>
<proteinExistence type="predicted"/>
<evidence type="ECO:0000313" key="1">
    <source>
        <dbReference type="EMBL" id="KGD61669.1"/>
    </source>
</evidence>
<dbReference type="EMBL" id="ARXU01000004">
    <property type="protein sequence ID" value="KGD61669.1"/>
    <property type="molecule type" value="Genomic_DNA"/>
</dbReference>
<dbReference type="Gene3D" id="3.30.70.1290">
    <property type="entry name" value="Transposase IS200-like"/>
    <property type="match status" value="1"/>
</dbReference>
<accession>A0ABR4WF59</accession>
<evidence type="ECO:0008006" key="3">
    <source>
        <dbReference type="Google" id="ProtNLM"/>
    </source>
</evidence>
<dbReference type="SUPFAM" id="SSF143422">
    <property type="entry name" value="Transposase IS200-like"/>
    <property type="match status" value="1"/>
</dbReference>
<dbReference type="PANTHER" id="PTHR36966">
    <property type="entry name" value="REP-ASSOCIATED TYROSINE TRANSPOSASE"/>
    <property type="match status" value="1"/>
</dbReference>
<organism evidence="1 2">
    <name type="scientific">Alcanivorax jadensis T9</name>
    <dbReference type="NCBI Taxonomy" id="1177181"/>
    <lineage>
        <taxon>Bacteria</taxon>
        <taxon>Pseudomonadati</taxon>
        <taxon>Pseudomonadota</taxon>
        <taxon>Gammaproteobacteria</taxon>
        <taxon>Oceanospirillales</taxon>
        <taxon>Alcanivoracaceae</taxon>
        <taxon>Alcanivorax</taxon>
    </lineage>
</organism>
<sequence length="83" mass="9794">MPDHCHWLFCLNGKYSLEQTVRMFKGKCSRLVEVNLWQKGFHDRALRSDEDLLPIARYVIANPLRAGLVERVGEYPYWDAAWL</sequence>
<name>A0ABR4WF59_9GAMM</name>
<dbReference type="PANTHER" id="PTHR36966:SF1">
    <property type="entry name" value="REP-ASSOCIATED TYROSINE TRANSPOSASE"/>
    <property type="match status" value="1"/>
</dbReference>
<comment type="caution">
    <text evidence="1">The sequence shown here is derived from an EMBL/GenBank/DDBJ whole genome shotgun (WGS) entry which is preliminary data.</text>
</comment>